<keyword evidence="1" id="KW-0134">Cell wall</keyword>
<evidence type="ECO:0000256" key="5">
    <source>
        <dbReference type="SAM" id="MobiDB-lite"/>
    </source>
</evidence>
<evidence type="ECO:0000256" key="3">
    <source>
        <dbReference type="ARBA" id="ARBA00022729"/>
    </source>
</evidence>
<dbReference type="Pfam" id="PF18998">
    <property type="entry name" value="Flg_new_2"/>
    <property type="match status" value="1"/>
</dbReference>
<dbReference type="InterPro" id="IPR019931">
    <property type="entry name" value="LPXTG_anchor"/>
</dbReference>
<organism evidence="8 9">
    <name type="scientific">Streptomyces albidoflavus</name>
    <dbReference type="NCBI Taxonomy" id="1886"/>
    <lineage>
        <taxon>Bacteria</taxon>
        <taxon>Bacillati</taxon>
        <taxon>Actinomycetota</taxon>
        <taxon>Actinomycetes</taxon>
        <taxon>Kitasatosporales</taxon>
        <taxon>Streptomycetaceae</taxon>
        <taxon>Streptomyces</taxon>
        <taxon>Streptomyces albidoflavus group</taxon>
    </lineage>
</organism>
<comment type="caution">
    <text evidence="8">The sequence shown here is derived from an EMBL/GenBank/DDBJ whole genome shotgun (WGS) entry which is preliminary data.</text>
</comment>
<sequence>MTQKYSYRYTRESGHRQRGATTTSGYQAYSLYGAGESSTSTGPVYDPATYEPGQRATLVRQHVLGGGSSGAVVTGDTHVAVKGGTIQGMVLGGPGGGGLANNVVGDTYVEVSGGIITTQAGSTAGGSVFGGGYARNQNVTGNTHVRIVDGANISGGVYGGGYAGPLSIQGNVVTGNADTLIEGGKIGTNIYAGAAGLSRVNGTATVTLKDIAPGDPFATDFTRQILRGGIGTGGTAHTVFDHQTAPFLGTVGTANNGQMDSIRFVDDTGMDVDPARFHGRDWLIENGSTVDVVAAGTMSSRTFTNAGLLRLDGPDAPENLLSTIGGNYVSEGGTLAMGATSDEAKNFLEIQQAATLGDDGPTTIDLDLSPDWDGDRIDLVRSAAASDAGAFTMTPIPVNNGSFRGTAVLKSEPNEAGGLTWYIEGVPEELYTVVVNNGTLPGGLSTDTFYAGDTVELTADEPAEGMRFTGWRIDSGGPLEGIDLSSPSTTFTMPANDVEVTALYEPVPSPSPTPSPTHPTHSPSHGPGLPETGSSSLTPIALTVGLLALGGLLFLLRRGLKEGRH</sequence>
<feature type="region of interest" description="Disordered" evidence="5">
    <location>
        <begin position="1"/>
        <end position="22"/>
    </location>
</feature>
<evidence type="ECO:0000259" key="7">
    <source>
        <dbReference type="PROSITE" id="PS50847"/>
    </source>
</evidence>
<gene>
    <name evidence="8" type="ORF">ScoT_28020</name>
</gene>
<keyword evidence="6" id="KW-0472">Membrane</keyword>
<dbReference type="EMBL" id="BNDZ01000005">
    <property type="protein sequence ID" value="GHI46628.1"/>
    <property type="molecule type" value="Genomic_DNA"/>
</dbReference>
<accession>A0AA37BX98</accession>
<keyword evidence="4" id="KW-0572">Peptidoglycan-anchor</keyword>
<name>A0AA37BX98_9ACTN</name>
<keyword evidence="6" id="KW-0812">Transmembrane</keyword>
<keyword evidence="2" id="KW-0964">Secreted</keyword>
<feature type="domain" description="Gram-positive cocci surface proteins LPxTG" evidence="7">
    <location>
        <begin position="529"/>
        <end position="565"/>
    </location>
</feature>
<dbReference type="AlphaFoldDB" id="A0AA37BX98"/>
<evidence type="ECO:0000256" key="2">
    <source>
        <dbReference type="ARBA" id="ARBA00022525"/>
    </source>
</evidence>
<feature type="transmembrane region" description="Helical" evidence="6">
    <location>
        <begin position="537"/>
        <end position="556"/>
    </location>
</feature>
<proteinExistence type="predicted"/>
<evidence type="ECO:0000313" key="8">
    <source>
        <dbReference type="EMBL" id="GHI46628.1"/>
    </source>
</evidence>
<keyword evidence="6" id="KW-1133">Transmembrane helix</keyword>
<dbReference type="Proteomes" id="UP001051844">
    <property type="component" value="Unassembled WGS sequence"/>
</dbReference>
<dbReference type="InterPro" id="IPR044060">
    <property type="entry name" value="Bacterial_rp_domain"/>
</dbReference>
<keyword evidence="3" id="KW-0732">Signal</keyword>
<evidence type="ECO:0000256" key="6">
    <source>
        <dbReference type="SAM" id="Phobius"/>
    </source>
</evidence>
<feature type="region of interest" description="Disordered" evidence="5">
    <location>
        <begin position="504"/>
        <end position="534"/>
    </location>
</feature>
<reference evidence="8" key="1">
    <citation type="submission" date="2022-09" db="EMBL/GenBank/DDBJ databases">
        <title>Whole genome shotgun sequence of Streptomyces albidoflavus NBRC 12854.</title>
        <authorList>
            <person name="Komaki H."/>
            <person name="Tamura T."/>
        </authorList>
    </citation>
    <scope>NUCLEOTIDE SEQUENCE</scope>
    <source>
        <strain evidence="8">NBRC 12854</strain>
    </source>
</reference>
<dbReference type="RefSeq" id="WP_031177816.1">
    <property type="nucleotide sequence ID" value="NZ_BNDZ01000005.1"/>
</dbReference>
<evidence type="ECO:0000256" key="4">
    <source>
        <dbReference type="ARBA" id="ARBA00023088"/>
    </source>
</evidence>
<feature type="compositionally biased region" description="Low complexity" evidence="5">
    <location>
        <begin position="518"/>
        <end position="528"/>
    </location>
</feature>
<dbReference type="PROSITE" id="PS50847">
    <property type="entry name" value="GRAM_POS_ANCHORING"/>
    <property type="match status" value="1"/>
</dbReference>
<feature type="compositionally biased region" description="Pro residues" evidence="5">
    <location>
        <begin position="507"/>
        <end position="517"/>
    </location>
</feature>
<evidence type="ECO:0000256" key="1">
    <source>
        <dbReference type="ARBA" id="ARBA00022512"/>
    </source>
</evidence>
<protein>
    <recommendedName>
        <fullName evidence="7">Gram-positive cocci surface proteins LPxTG domain-containing protein</fullName>
    </recommendedName>
</protein>
<evidence type="ECO:0000313" key="9">
    <source>
        <dbReference type="Proteomes" id="UP001051844"/>
    </source>
</evidence>